<accession>A0ABU0IQK3</accession>
<evidence type="ECO:0000313" key="4">
    <source>
        <dbReference type="Proteomes" id="UP001228905"/>
    </source>
</evidence>
<dbReference type="InterPro" id="IPR018376">
    <property type="entry name" value="Enoyl-CoA_hyd/isom_CS"/>
</dbReference>
<dbReference type="SUPFAM" id="SSF52096">
    <property type="entry name" value="ClpP/crotonase"/>
    <property type="match status" value="1"/>
</dbReference>
<dbReference type="PANTHER" id="PTHR42964:SF1">
    <property type="entry name" value="POLYKETIDE BIOSYNTHESIS ENOYL-COA HYDRATASE PKSH-RELATED"/>
    <property type="match status" value="1"/>
</dbReference>
<dbReference type="Gene3D" id="3.90.226.10">
    <property type="entry name" value="2-enoyl-CoA Hydratase, Chain A, domain 1"/>
    <property type="match status" value="1"/>
</dbReference>
<dbReference type="RefSeq" id="WP_307347797.1">
    <property type="nucleotide sequence ID" value="NZ_JAUSVS010000002.1"/>
</dbReference>
<keyword evidence="4" id="KW-1185">Reference proteome</keyword>
<proteinExistence type="inferred from homology"/>
<dbReference type="InterPro" id="IPR051683">
    <property type="entry name" value="Enoyl-CoA_Hydratase/Isomerase"/>
</dbReference>
<dbReference type="CDD" id="cd06558">
    <property type="entry name" value="crotonase-like"/>
    <property type="match status" value="1"/>
</dbReference>
<dbReference type="EMBL" id="JAUSVS010000002">
    <property type="protein sequence ID" value="MDQ0463680.1"/>
    <property type="molecule type" value="Genomic_DNA"/>
</dbReference>
<dbReference type="InterPro" id="IPR029045">
    <property type="entry name" value="ClpP/crotonase-like_dom_sf"/>
</dbReference>
<keyword evidence="3" id="KW-0456">Lyase</keyword>
<name>A0ABU0IQK3_9CAUL</name>
<dbReference type="PANTHER" id="PTHR42964">
    <property type="entry name" value="ENOYL-COA HYDRATASE"/>
    <property type="match status" value="1"/>
</dbReference>
<comment type="similarity">
    <text evidence="1 2">Belongs to the enoyl-CoA hydratase/isomerase family.</text>
</comment>
<dbReference type="InterPro" id="IPR014748">
    <property type="entry name" value="Enoyl-CoA_hydra_C"/>
</dbReference>
<dbReference type="Proteomes" id="UP001228905">
    <property type="component" value="Unassembled WGS sequence"/>
</dbReference>
<evidence type="ECO:0000313" key="3">
    <source>
        <dbReference type="EMBL" id="MDQ0463680.1"/>
    </source>
</evidence>
<reference evidence="3 4" key="1">
    <citation type="submission" date="2023-07" db="EMBL/GenBank/DDBJ databases">
        <title>Genomic Encyclopedia of Type Strains, Phase IV (KMG-IV): sequencing the most valuable type-strain genomes for metagenomic binning, comparative biology and taxonomic classification.</title>
        <authorList>
            <person name="Goeker M."/>
        </authorList>
    </citation>
    <scope>NUCLEOTIDE SEQUENCE [LARGE SCALE GENOMIC DNA]</scope>
    <source>
        <strain evidence="3 4">DSM 18695</strain>
    </source>
</reference>
<dbReference type="EC" id="4.2.1.17" evidence="3"/>
<dbReference type="PROSITE" id="PS00166">
    <property type="entry name" value="ENOYL_COA_HYDRATASE"/>
    <property type="match status" value="1"/>
</dbReference>
<evidence type="ECO:0000256" key="1">
    <source>
        <dbReference type="ARBA" id="ARBA00005254"/>
    </source>
</evidence>
<dbReference type="Gene3D" id="1.10.12.10">
    <property type="entry name" value="Lyase 2-enoyl-coa Hydratase, Chain A, domain 2"/>
    <property type="match status" value="1"/>
</dbReference>
<comment type="caution">
    <text evidence="3">The sequence shown here is derived from an EMBL/GenBank/DDBJ whole genome shotgun (WGS) entry which is preliminary data.</text>
</comment>
<dbReference type="InterPro" id="IPR001753">
    <property type="entry name" value="Enoyl-CoA_hydra/iso"/>
</dbReference>
<protein>
    <submittedName>
        <fullName evidence="3">Enoyl-CoA hydratase</fullName>
        <ecNumber evidence="3">4.2.1.17</ecNumber>
    </submittedName>
</protein>
<sequence>MPQPYTALSIEKEGQIDWVTFNRPESLNALNPVLIDELLDYFGGLYFDRQVRIVVLRGAGRAYCAGLDLKANAERRNESGPNMGGAAAGLLSQRRISEIVMRMRRCPQPIVSLIHGPACGGGFAFALASDIRIAGESARMNAAFIRIGLSACDIGVSYFLPRLVGVSVASELMLTGRFINADRALRVGLVSEVVPDDQLTAAARPYLDEMLTTSPLGLRLTKECLNMSVDAGSLEAAINMEDRNQILCSQTNDVREGMTAFLQKRAPVYTDS</sequence>
<dbReference type="Pfam" id="PF00378">
    <property type="entry name" value="ECH_1"/>
    <property type="match status" value="1"/>
</dbReference>
<gene>
    <name evidence="3" type="ORF">QO010_001451</name>
</gene>
<dbReference type="GO" id="GO:0004300">
    <property type="term" value="F:enoyl-CoA hydratase activity"/>
    <property type="evidence" value="ECO:0007669"/>
    <property type="project" value="UniProtKB-EC"/>
</dbReference>
<organism evidence="3 4">
    <name type="scientific">Caulobacter ginsengisoli</name>
    <dbReference type="NCBI Taxonomy" id="400775"/>
    <lineage>
        <taxon>Bacteria</taxon>
        <taxon>Pseudomonadati</taxon>
        <taxon>Pseudomonadota</taxon>
        <taxon>Alphaproteobacteria</taxon>
        <taxon>Caulobacterales</taxon>
        <taxon>Caulobacteraceae</taxon>
        <taxon>Caulobacter</taxon>
    </lineage>
</organism>
<evidence type="ECO:0000256" key="2">
    <source>
        <dbReference type="RuleBase" id="RU003707"/>
    </source>
</evidence>